<accession>A0A172TQD2</accession>
<keyword evidence="3" id="KW-1185">Reference proteome</keyword>
<name>A0A172TQD2_9BACT</name>
<feature type="chain" id="PRO_5008000970" evidence="1">
    <location>
        <begin position="23"/>
        <end position="228"/>
    </location>
</feature>
<evidence type="ECO:0000256" key="1">
    <source>
        <dbReference type="SAM" id="SignalP"/>
    </source>
</evidence>
<dbReference type="OrthoDB" id="1118205at2"/>
<dbReference type="RefSeq" id="WP_066401357.1">
    <property type="nucleotide sequence ID" value="NZ_CP011390.1"/>
</dbReference>
<keyword evidence="1" id="KW-0732">Signal</keyword>
<organism evidence="2 3">
    <name type="scientific">Flavisolibacter tropicus</name>
    <dbReference type="NCBI Taxonomy" id="1492898"/>
    <lineage>
        <taxon>Bacteria</taxon>
        <taxon>Pseudomonadati</taxon>
        <taxon>Bacteroidota</taxon>
        <taxon>Chitinophagia</taxon>
        <taxon>Chitinophagales</taxon>
        <taxon>Chitinophagaceae</taxon>
        <taxon>Flavisolibacter</taxon>
    </lineage>
</organism>
<reference evidence="2 3" key="2">
    <citation type="journal article" date="2016" name="Int. J. Syst. Evol. Microbiol.">
        <title>Flavisolibacter tropicus sp. nov., isolated from tropical soil.</title>
        <authorList>
            <person name="Lee J.J."/>
            <person name="Kang M.S."/>
            <person name="Kim G.S."/>
            <person name="Lee C.S."/>
            <person name="Lim S."/>
            <person name="Lee J."/>
            <person name="Roh S.H."/>
            <person name="Kang H."/>
            <person name="Ha J.M."/>
            <person name="Bae S."/>
            <person name="Jung H.Y."/>
            <person name="Kim M.K."/>
        </authorList>
    </citation>
    <scope>NUCLEOTIDE SEQUENCE [LARGE SCALE GENOMIC DNA]</scope>
    <source>
        <strain evidence="2 3">LCS9</strain>
    </source>
</reference>
<evidence type="ECO:0000313" key="2">
    <source>
        <dbReference type="EMBL" id="ANE49281.1"/>
    </source>
</evidence>
<feature type="signal peptide" evidence="1">
    <location>
        <begin position="1"/>
        <end position="22"/>
    </location>
</feature>
<evidence type="ECO:0000313" key="3">
    <source>
        <dbReference type="Proteomes" id="UP000077177"/>
    </source>
</evidence>
<proteinExistence type="predicted"/>
<sequence length="228" mass="25939">MKILICLFVCSLTLTIPCFSQSKTNSSKAYVTSGGELIFSFANIEQDGSSENSILRFSPVINLQGMLNKDLSEKFGVFTGLALRNVGYIMDDYKDPSNNLNYKKKFRSYNLGIPVGFKVGNLDKTFFYGGYEGEVALAYKEKTYEGGDKTNKITGWFSNRQEIFQHGFLAGIQFPYGANLKFKYYLSEFHNRDYVDNAGVKPYAALKSNIYYFSLSFFLFKNLDFNAY</sequence>
<gene>
    <name evidence="2" type="ORF">SY85_00955</name>
</gene>
<dbReference type="EMBL" id="CP011390">
    <property type="protein sequence ID" value="ANE49281.1"/>
    <property type="molecule type" value="Genomic_DNA"/>
</dbReference>
<reference evidence="3" key="1">
    <citation type="submission" date="2015-01" db="EMBL/GenBank/DDBJ databases">
        <title>Flavisolibacter sp./LCS9/ whole genome sequencing.</title>
        <authorList>
            <person name="Kim M.K."/>
            <person name="Srinivasan S."/>
            <person name="Lee J.-J."/>
        </authorList>
    </citation>
    <scope>NUCLEOTIDE SEQUENCE [LARGE SCALE GENOMIC DNA]</scope>
    <source>
        <strain evidence="3">LCS9</strain>
    </source>
</reference>
<dbReference type="KEGG" id="fla:SY85_00955"/>
<protein>
    <submittedName>
        <fullName evidence="2">Uncharacterized protein</fullName>
    </submittedName>
</protein>
<dbReference type="Proteomes" id="UP000077177">
    <property type="component" value="Chromosome"/>
</dbReference>
<dbReference type="AlphaFoldDB" id="A0A172TQD2"/>